<feature type="binding site" evidence="14">
    <location>
        <position position="175"/>
    </location>
    <ligand>
        <name>NADPH</name>
        <dbReference type="ChEBI" id="CHEBI:57783"/>
    </ligand>
</feature>
<evidence type="ECO:0000256" key="15">
    <source>
        <dbReference type="RuleBase" id="RU000437"/>
    </source>
</evidence>
<comment type="similarity">
    <text evidence="1 14 15">Belongs to the NAD-dependent glycerol-3-phosphate dehydrogenase family.</text>
</comment>
<dbReference type="EMBL" id="AWFB01000023">
    <property type="protein sequence ID" value="RAN33174.1"/>
    <property type="molecule type" value="Genomic_DNA"/>
</dbReference>
<keyword evidence="2 14" id="KW-0444">Lipid biosynthesis</keyword>
<organism evidence="18 19">
    <name type="scientific">Hyphomonas pacifica</name>
    <dbReference type="NCBI Taxonomy" id="1280941"/>
    <lineage>
        <taxon>Bacteria</taxon>
        <taxon>Pseudomonadati</taxon>
        <taxon>Pseudomonadota</taxon>
        <taxon>Alphaproteobacteria</taxon>
        <taxon>Hyphomonadales</taxon>
        <taxon>Hyphomonadaceae</taxon>
        <taxon>Hyphomonas</taxon>
    </lineage>
</organism>
<dbReference type="Proteomes" id="UP000249123">
    <property type="component" value="Unassembled WGS sequence"/>
</dbReference>
<feature type="binding site" evidence="14">
    <location>
        <position position="70"/>
    </location>
    <ligand>
        <name>NADPH</name>
        <dbReference type="ChEBI" id="CHEBI:57783"/>
    </ligand>
</feature>
<keyword evidence="19" id="KW-1185">Reference proteome</keyword>
<feature type="binding site" evidence="14">
    <location>
        <position position="289"/>
    </location>
    <ligand>
        <name>sn-glycerol 3-phosphate</name>
        <dbReference type="ChEBI" id="CHEBI:57597"/>
    </ligand>
</feature>
<dbReference type="GO" id="GO:0006650">
    <property type="term" value="P:glycerophospholipid metabolic process"/>
    <property type="evidence" value="ECO:0007669"/>
    <property type="project" value="UniProtKB-UniRule"/>
</dbReference>
<dbReference type="GO" id="GO:0046168">
    <property type="term" value="P:glycerol-3-phosphate catabolic process"/>
    <property type="evidence" value="ECO:0007669"/>
    <property type="project" value="InterPro"/>
</dbReference>
<dbReference type="GO" id="GO:0046167">
    <property type="term" value="P:glycerol-3-phosphate biosynthetic process"/>
    <property type="evidence" value="ECO:0007669"/>
    <property type="project" value="UniProtKB-UniRule"/>
</dbReference>
<comment type="caution">
    <text evidence="18">The sequence shown here is derived from an EMBL/GenBank/DDBJ whole genome shotgun (WGS) entry which is preliminary data.</text>
</comment>
<dbReference type="InterPro" id="IPR008927">
    <property type="entry name" value="6-PGluconate_DH-like_C_sf"/>
</dbReference>
<dbReference type="SUPFAM" id="SSF48179">
    <property type="entry name" value="6-phosphogluconate dehydrogenase C-terminal domain-like"/>
    <property type="match status" value="1"/>
</dbReference>
<evidence type="ECO:0000313" key="19">
    <source>
        <dbReference type="Proteomes" id="UP000249123"/>
    </source>
</evidence>
<dbReference type="FunFam" id="1.10.1040.10:FF:000001">
    <property type="entry name" value="Glycerol-3-phosphate dehydrogenase [NAD(P)+]"/>
    <property type="match status" value="1"/>
</dbReference>
<dbReference type="PROSITE" id="PS00957">
    <property type="entry name" value="NAD_G3PDH"/>
    <property type="match status" value="1"/>
</dbReference>
<dbReference type="InterPro" id="IPR006109">
    <property type="entry name" value="G3P_DH_NAD-dep_C"/>
</dbReference>
<dbReference type="GO" id="GO:0051287">
    <property type="term" value="F:NAD binding"/>
    <property type="evidence" value="ECO:0007669"/>
    <property type="project" value="InterPro"/>
</dbReference>
<dbReference type="InterPro" id="IPR013328">
    <property type="entry name" value="6PGD_dom2"/>
</dbReference>
<dbReference type="AlphaFoldDB" id="A0A062U1L4"/>
<evidence type="ECO:0000256" key="3">
    <source>
        <dbReference type="ARBA" id="ARBA00022741"/>
    </source>
</evidence>
<evidence type="ECO:0000256" key="6">
    <source>
        <dbReference type="ARBA" id="ARBA00023027"/>
    </source>
</evidence>
<comment type="subcellular location">
    <subcellularLocation>
        <location evidence="14">Cytoplasm</location>
    </subcellularLocation>
</comment>
<dbReference type="GO" id="GO:0008654">
    <property type="term" value="P:phospholipid biosynthetic process"/>
    <property type="evidence" value="ECO:0007669"/>
    <property type="project" value="UniProtKB-KW"/>
</dbReference>
<evidence type="ECO:0000313" key="18">
    <source>
        <dbReference type="EMBL" id="RAN33174.1"/>
    </source>
</evidence>
<comment type="catalytic activity">
    <reaction evidence="10">
        <text>sn-glycerol 3-phosphate + NADP(+) = dihydroxyacetone phosphate + NADPH + H(+)</text>
        <dbReference type="Rhea" id="RHEA:11096"/>
        <dbReference type="ChEBI" id="CHEBI:15378"/>
        <dbReference type="ChEBI" id="CHEBI:57597"/>
        <dbReference type="ChEBI" id="CHEBI:57642"/>
        <dbReference type="ChEBI" id="CHEBI:57783"/>
        <dbReference type="ChEBI" id="CHEBI:58349"/>
        <dbReference type="EC" id="1.1.1.94"/>
    </reaction>
    <physiologicalReaction direction="right-to-left" evidence="10">
        <dbReference type="Rhea" id="RHEA:11098"/>
    </physiologicalReaction>
</comment>
<feature type="domain" description="Glycerol-3-phosphate dehydrogenase NAD-dependent C-terminal" evidence="17">
    <location>
        <begin position="215"/>
        <end position="355"/>
    </location>
</feature>
<feature type="binding site" evidence="14">
    <location>
        <position position="290"/>
    </location>
    <ligand>
        <name>sn-glycerol 3-phosphate</name>
        <dbReference type="ChEBI" id="CHEBI:57597"/>
    </ligand>
</feature>
<keyword evidence="6 14" id="KW-0520">NAD</keyword>
<dbReference type="PANTHER" id="PTHR11728">
    <property type="entry name" value="GLYCEROL-3-PHOSPHATE DEHYDROGENASE"/>
    <property type="match status" value="1"/>
</dbReference>
<evidence type="ECO:0000256" key="8">
    <source>
        <dbReference type="ARBA" id="ARBA00023209"/>
    </source>
</evidence>
<dbReference type="HAMAP" id="MF_00394">
    <property type="entry name" value="NAD_Glyc3P_dehydrog"/>
    <property type="match status" value="1"/>
</dbReference>
<feature type="binding site" evidence="14">
    <location>
        <position position="314"/>
    </location>
    <ligand>
        <name>NADPH</name>
        <dbReference type="ChEBI" id="CHEBI:57783"/>
    </ligand>
</feature>
<dbReference type="SUPFAM" id="SSF51735">
    <property type="entry name" value="NAD(P)-binding Rossmann-fold domains"/>
    <property type="match status" value="1"/>
</dbReference>
<feature type="binding site" evidence="14">
    <location>
        <position position="291"/>
    </location>
    <ligand>
        <name>sn-glycerol 3-phosphate</name>
        <dbReference type="ChEBI" id="CHEBI:57597"/>
    </ligand>
</feature>
<evidence type="ECO:0000256" key="9">
    <source>
        <dbReference type="ARBA" id="ARBA00023264"/>
    </source>
</evidence>
<sequence length="370" mass="38924">MIFTFIMYRARCLCLSKGCEAVLAPPRDMPQSGGMTRHFHRIGVIGGGAWGTAIAQMLTRDTQDVMIWCREEEVADAINARHENTVFLPGVPLNPSLKATSDLTELHLMDALFSVAPAQHTRATLRTLKGHIRCDTPVVLCSKGIELSSAEFMTQVLADELPEAIPAVMSGPSFAIDVARGLPTAVTFAIEDESLGTDLIAAISTPTFRPYLAHDLLGAEIGGAVKNVLAIACGIALGKGLGRSAHAALIARGSAEMTRLALALGADRETMAGLSGLGDLVLTCSSETSRNMSCGMALGKGETLEAILGARNAVTEGVATAPVLKKLAASKNVDMPICDAVADVIQGAINVDEAIHRLLMRPNRAESVMA</sequence>
<feature type="binding site" evidence="14">
    <location>
        <position position="50"/>
    </location>
    <ligand>
        <name>NADPH</name>
        <dbReference type="ChEBI" id="CHEBI:57783"/>
    </ligand>
</feature>
<dbReference type="InterPro" id="IPR011128">
    <property type="entry name" value="G3P_DH_NAD-dep_N"/>
</dbReference>
<dbReference type="Pfam" id="PF07479">
    <property type="entry name" value="NAD_Gly3P_dh_C"/>
    <property type="match status" value="1"/>
</dbReference>
<evidence type="ECO:0000256" key="1">
    <source>
        <dbReference type="ARBA" id="ARBA00011009"/>
    </source>
</evidence>
<evidence type="ECO:0000256" key="14">
    <source>
        <dbReference type="HAMAP-Rule" id="MF_00394"/>
    </source>
</evidence>
<evidence type="ECO:0000256" key="4">
    <source>
        <dbReference type="ARBA" id="ARBA00022857"/>
    </source>
</evidence>
<proteinExistence type="inferred from homology"/>
<dbReference type="PRINTS" id="PR00077">
    <property type="entry name" value="GPDHDRGNASE"/>
</dbReference>
<feature type="active site" description="Proton acceptor" evidence="14">
    <location>
        <position position="226"/>
    </location>
</feature>
<dbReference type="STRING" id="1280941.HY2_03005"/>
<dbReference type="Pfam" id="PF01210">
    <property type="entry name" value="NAD_Gly3P_dh_N"/>
    <property type="match status" value="1"/>
</dbReference>
<keyword evidence="3 14" id="KW-0547">Nucleotide-binding</keyword>
<keyword evidence="4 14" id="KW-0521">NADP</keyword>
<comment type="function">
    <text evidence="14">Catalyzes the reduction of the glycolytic intermediate dihydroxyacetone phosphate (DHAP) to sn-glycerol 3-phosphate (G3P), the key precursor for phospholipid synthesis.</text>
</comment>
<evidence type="ECO:0000256" key="5">
    <source>
        <dbReference type="ARBA" id="ARBA00023002"/>
    </source>
</evidence>
<feature type="binding site" evidence="14">
    <location>
        <position position="290"/>
    </location>
    <ligand>
        <name>NADPH</name>
        <dbReference type="ChEBI" id="CHEBI:57783"/>
    </ligand>
</feature>
<evidence type="ECO:0000256" key="10">
    <source>
        <dbReference type="ARBA" id="ARBA00052716"/>
    </source>
</evidence>
<feature type="domain" description="Glycerol-3-phosphate dehydrogenase NAD-dependent N-terminal" evidence="16">
    <location>
        <begin position="42"/>
        <end position="194"/>
    </location>
</feature>
<keyword evidence="14" id="KW-0963">Cytoplasm</keyword>
<dbReference type="GO" id="GO:0005829">
    <property type="term" value="C:cytosol"/>
    <property type="evidence" value="ECO:0007669"/>
    <property type="project" value="TreeGrafter"/>
</dbReference>
<dbReference type="eggNOG" id="COG0240">
    <property type="taxonomic scope" value="Bacteria"/>
</dbReference>
<dbReference type="FunFam" id="3.40.50.720:FF:000019">
    <property type="entry name" value="Glycerol-3-phosphate dehydrogenase [NAD(P)+]"/>
    <property type="match status" value="1"/>
</dbReference>
<feature type="binding site" evidence="14">
    <location>
        <position position="171"/>
    </location>
    <ligand>
        <name>sn-glycerol 3-phosphate</name>
        <dbReference type="ChEBI" id="CHEBI:57597"/>
    </ligand>
</feature>
<dbReference type="Gene3D" id="3.40.50.720">
    <property type="entry name" value="NAD(P)-binding Rossmann-like Domain"/>
    <property type="match status" value="1"/>
</dbReference>
<evidence type="ECO:0000256" key="2">
    <source>
        <dbReference type="ARBA" id="ARBA00022516"/>
    </source>
</evidence>
<evidence type="ECO:0000259" key="16">
    <source>
        <dbReference type="Pfam" id="PF01210"/>
    </source>
</evidence>
<dbReference type="PIRSF" id="PIRSF000114">
    <property type="entry name" value="Glycerol-3-P_dh"/>
    <property type="match status" value="1"/>
</dbReference>
<keyword evidence="7 14" id="KW-0443">Lipid metabolism</keyword>
<dbReference type="NCBIfam" id="NF000942">
    <property type="entry name" value="PRK00094.1-4"/>
    <property type="match status" value="1"/>
</dbReference>
<reference evidence="18 19" key="1">
    <citation type="submission" date="2013-04" db="EMBL/GenBank/DDBJ databases">
        <title>Hyphomonas sp. T24B3 Genome Sequencing.</title>
        <authorList>
            <person name="Lai Q."/>
            <person name="Shao Z."/>
        </authorList>
    </citation>
    <scope>NUCLEOTIDE SEQUENCE [LARGE SCALE GENOMIC DNA]</scope>
    <source>
        <strain evidence="18 19">T24B3</strain>
    </source>
</reference>
<feature type="binding site" evidence="14">
    <location>
        <position position="279"/>
    </location>
    <ligand>
        <name>sn-glycerol 3-phosphate</name>
        <dbReference type="ChEBI" id="CHEBI:57597"/>
    </ligand>
</feature>
<feature type="binding site" evidence="14">
    <location>
        <position position="226"/>
    </location>
    <ligand>
        <name>sn-glycerol 3-phosphate</name>
        <dbReference type="ChEBI" id="CHEBI:57597"/>
    </ligand>
</feature>
<accession>A0A062U1L4</accession>
<name>A0A062U1L4_9PROT</name>
<keyword evidence="8 14" id="KW-0594">Phospholipid biosynthesis</keyword>
<comment type="catalytic activity">
    <reaction evidence="14">
        <text>sn-glycerol 3-phosphate + NAD(+) = dihydroxyacetone phosphate + NADH + H(+)</text>
        <dbReference type="Rhea" id="RHEA:11092"/>
        <dbReference type="ChEBI" id="CHEBI:15378"/>
        <dbReference type="ChEBI" id="CHEBI:57540"/>
        <dbReference type="ChEBI" id="CHEBI:57597"/>
        <dbReference type="ChEBI" id="CHEBI:57642"/>
        <dbReference type="ChEBI" id="CHEBI:57945"/>
        <dbReference type="EC" id="1.1.1.94"/>
    </reaction>
</comment>
<dbReference type="EC" id="1.1.1.94" evidence="11 14"/>
<comment type="caution">
    <text evidence="14">Lacks conserved residue(s) required for the propagation of feature annotation.</text>
</comment>
<feature type="binding site" evidence="14">
    <location>
        <position position="173"/>
    </location>
    <ligand>
        <name>sn-glycerol 3-phosphate</name>
        <dbReference type="ChEBI" id="CHEBI:57597"/>
    </ligand>
</feature>
<feature type="binding site" evidence="14">
    <location>
        <position position="143"/>
    </location>
    <ligand>
        <name>NADPH</name>
        <dbReference type="ChEBI" id="CHEBI:57783"/>
    </ligand>
</feature>
<evidence type="ECO:0000256" key="7">
    <source>
        <dbReference type="ARBA" id="ARBA00023098"/>
    </source>
</evidence>
<dbReference type="GO" id="GO:0005975">
    <property type="term" value="P:carbohydrate metabolic process"/>
    <property type="evidence" value="ECO:0007669"/>
    <property type="project" value="InterPro"/>
</dbReference>
<dbReference type="GO" id="GO:0047952">
    <property type="term" value="F:glycerol-3-phosphate dehydrogenase [NAD(P)+] activity"/>
    <property type="evidence" value="ECO:0007669"/>
    <property type="project" value="UniProtKB-UniRule"/>
</dbReference>
<feature type="binding site" evidence="14">
    <location>
        <position position="143"/>
    </location>
    <ligand>
        <name>sn-glycerol 3-phosphate</name>
        <dbReference type="ChEBI" id="CHEBI:57597"/>
    </ligand>
</feature>
<evidence type="ECO:0000259" key="17">
    <source>
        <dbReference type="Pfam" id="PF07479"/>
    </source>
</evidence>
<keyword evidence="9 14" id="KW-1208">Phospholipid metabolism</keyword>
<keyword evidence="5 14" id="KW-0560">Oxidoreductase</keyword>
<dbReference type="PANTHER" id="PTHR11728:SF1">
    <property type="entry name" value="GLYCEROL-3-PHOSPHATE DEHYDROGENASE [NAD(+)] 2, CHLOROPLASTIC"/>
    <property type="match status" value="1"/>
</dbReference>
<dbReference type="UniPathway" id="UPA00940"/>
<dbReference type="NCBIfam" id="NF000940">
    <property type="entry name" value="PRK00094.1-2"/>
    <property type="match status" value="1"/>
</dbReference>
<dbReference type="Gene3D" id="1.10.1040.10">
    <property type="entry name" value="N-(1-d-carboxylethyl)-l-norvaline Dehydrogenase, domain 2"/>
    <property type="match status" value="1"/>
</dbReference>
<dbReference type="InterPro" id="IPR036291">
    <property type="entry name" value="NAD(P)-bd_dom_sf"/>
</dbReference>
<evidence type="ECO:0000256" key="13">
    <source>
        <dbReference type="ARBA" id="ARBA00080511"/>
    </source>
</evidence>
<evidence type="ECO:0000256" key="11">
    <source>
        <dbReference type="ARBA" id="ARBA00066687"/>
    </source>
</evidence>
<feature type="binding site" evidence="14">
    <location>
        <position position="316"/>
    </location>
    <ligand>
        <name>NADPH</name>
        <dbReference type="ChEBI" id="CHEBI:57783"/>
    </ligand>
</feature>
<comment type="pathway">
    <text evidence="14">Membrane lipid metabolism; glycerophospholipid metabolism.</text>
</comment>
<evidence type="ECO:0000256" key="12">
    <source>
        <dbReference type="ARBA" id="ARBA00069372"/>
    </source>
</evidence>
<gene>
    <name evidence="14" type="primary">gpsA</name>
    <name evidence="18" type="ORF">HY3_02170</name>
</gene>
<dbReference type="InterPro" id="IPR006168">
    <property type="entry name" value="G3P_DH_NAD-dep"/>
</dbReference>
<protein>
    <recommendedName>
        <fullName evidence="12 14">Glycerol-3-phosphate dehydrogenase [NAD(P)+]</fullName>
        <ecNumber evidence="11 14">1.1.1.94</ecNumber>
    </recommendedName>
    <alternativeName>
        <fullName evidence="14">NAD(P)(+)-dependent glycerol-3-phosphate dehydrogenase</fullName>
    </alternativeName>
    <alternativeName>
        <fullName evidence="13 14">NAD(P)H-dependent dihydroxyacetone-phosphate reductase</fullName>
    </alternativeName>
</protein>